<dbReference type="Proteomes" id="UP000023775">
    <property type="component" value="Unassembled WGS sequence"/>
</dbReference>
<proteinExistence type="predicted"/>
<accession>N9VGI9</accession>
<dbReference type="eggNOG" id="ENOG5032RY1">
    <property type="taxonomic scope" value="Bacteria"/>
</dbReference>
<reference evidence="1 2" key="1">
    <citation type="journal article" date="2013" name="Genome Announc.">
        <title>Draft Genome Sequence of the Aeromonas diversa Type Strain.</title>
        <authorList>
            <person name="Farfan M."/>
            <person name="Spataro N."/>
            <person name="Sanglas A."/>
            <person name="Albarral V."/>
            <person name="Loren J.G."/>
            <person name="Bosch E."/>
            <person name="Fuste M.C."/>
        </authorList>
    </citation>
    <scope>NUCLEOTIDE SEQUENCE [LARGE SCALE GENOMIC DNA]</scope>
    <source>
        <strain evidence="1 2">2478-85</strain>
    </source>
</reference>
<dbReference type="PATRIC" id="fig|1268237.3.peg.3523"/>
<keyword evidence="2" id="KW-1185">Reference proteome</keyword>
<dbReference type="OrthoDB" id="1424091at2"/>
<protein>
    <submittedName>
        <fullName evidence="1">Uncharacterized protein</fullName>
    </submittedName>
</protein>
<dbReference type="AlphaFoldDB" id="N9VGI9"/>
<comment type="caution">
    <text evidence="1">The sequence shown here is derived from an EMBL/GenBank/DDBJ whole genome shotgun (WGS) entry which is preliminary data.</text>
</comment>
<dbReference type="EMBL" id="APVG01000070">
    <property type="protein sequence ID" value="ENY70521.1"/>
    <property type="molecule type" value="Genomic_DNA"/>
</dbReference>
<dbReference type="RefSeq" id="WP_005361567.1">
    <property type="nucleotide sequence ID" value="NZ_APVG01000070.1"/>
</dbReference>
<organism evidence="1 2">
    <name type="scientific">Aeromonas diversa CDC 2478-85</name>
    <dbReference type="NCBI Taxonomy" id="1268237"/>
    <lineage>
        <taxon>Bacteria</taxon>
        <taxon>Pseudomonadati</taxon>
        <taxon>Pseudomonadota</taxon>
        <taxon>Gammaproteobacteria</taxon>
        <taxon>Aeromonadales</taxon>
        <taxon>Aeromonadaceae</taxon>
        <taxon>Aeromonas</taxon>
    </lineage>
</organism>
<evidence type="ECO:0000313" key="1">
    <source>
        <dbReference type="EMBL" id="ENY70521.1"/>
    </source>
</evidence>
<evidence type="ECO:0000313" key="2">
    <source>
        <dbReference type="Proteomes" id="UP000023775"/>
    </source>
</evidence>
<gene>
    <name evidence="1" type="ORF">G114_17951</name>
</gene>
<sequence>MLKPNRRFVVPEEYRHASFVLKGCSEAQAVVEFVILMRERERLHQLFRPDDPWPSVRFSLAQHEADLEWQVAEFRARRSFAYTVWDAPQTQLLGGVYLYPSLLPRVQVEVFFWLIEEAPIDEASFYQALRRWLVNRWHWKHPVFPGRDTPWADWPGVTYPW</sequence>
<name>N9VGI9_9GAMM</name>